<dbReference type="GO" id="GO:0008171">
    <property type="term" value="F:O-methyltransferase activity"/>
    <property type="evidence" value="ECO:0000318"/>
    <property type="project" value="GO_Central"/>
</dbReference>
<dbReference type="InterPro" id="IPR036390">
    <property type="entry name" value="WH_DNA-bd_sf"/>
</dbReference>
<dbReference type="SUPFAM" id="SSF53335">
    <property type="entry name" value="S-adenosyl-L-methionine-dependent methyltransferases"/>
    <property type="match status" value="1"/>
</dbReference>
<evidence type="ECO:0000259" key="5">
    <source>
        <dbReference type="Pfam" id="PF08100"/>
    </source>
</evidence>
<evidence type="ECO:0000256" key="3">
    <source>
        <dbReference type="ARBA" id="ARBA00022691"/>
    </source>
</evidence>
<proteinExistence type="predicted"/>
<evidence type="ECO:0000259" key="4">
    <source>
        <dbReference type="Pfam" id="PF00891"/>
    </source>
</evidence>
<protein>
    <recommendedName>
        <fullName evidence="8">O-methyltransferase domain-containing protein</fullName>
    </recommendedName>
</protein>
<dbReference type="Gene3D" id="1.10.10.10">
    <property type="entry name" value="Winged helix-like DNA-binding domain superfamily/Winged helix DNA-binding domain"/>
    <property type="match status" value="2"/>
</dbReference>
<accession>A0A067E9E4</accession>
<dbReference type="Proteomes" id="UP000027120">
    <property type="component" value="Unassembled WGS sequence"/>
</dbReference>
<evidence type="ECO:0000313" key="6">
    <source>
        <dbReference type="EMBL" id="KDO50515.1"/>
    </source>
</evidence>
<evidence type="ECO:0000313" key="7">
    <source>
        <dbReference type="Proteomes" id="UP000027120"/>
    </source>
</evidence>
<name>A0A067E9E4_CITSI</name>
<sequence length="198" mass="21797">MFNHLSSMSLKCAIELSIADIIHCHGRAITLSELMRLLVHSGCFNKTKVNGQEEAYGLTASSTLLIKENPFSLSSWFKGTELTLWGTVHGIKFWEFLNQNPGINQRFNEAMASDSEIMTSFVVKAECKQIFEGLGSLVDVGGGNGSFSRIISEAFPGIKCTVLDLPHVVANLPETDNLKYIAGDMFQFVPPADAFLFK</sequence>
<dbReference type="InterPro" id="IPR001077">
    <property type="entry name" value="COMT_C"/>
</dbReference>
<gene>
    <name evidence="6" type="ORF">CISIN_1g0382082mg</name>
</gene>
<dbReference type="InterPro" id="IPR016461">
    <property type="entry name" value="COMT-like"/>
</dbReference>
<dbReference type="GO" id="GO:0032259">
    <property type="term" value="P:methylation"/>
    <property type="evidence" value="ECO:0000318"/>
    <property type="project" value="GO_Central"/>
</dbReference>
<dbReference type="InterPro" id="IPR029063">
    <property type="entry name" value="SAM-dependent_MTases_sf"/>
</dbReference>
<feature type="non-terminal residue" evidence="6">
    <location>
        <position position="198"/>
    </location>
</feature>
<reference evidence="6 7" key="1">
    <citation type="submission" date="2014-04" db="EMBL/GenBank/DDBJ databases">
        <authorList>
            <consortium name="International Citrus Genome Consortium"/>
            <person name="Gmitter F."/>
            <person name="Chen C."/>
            <person name="Farmerie W."/>
            <person name="Harkins T."/>
            <person name="Desany B."/>
            <person name="Mohiuddin M."/>
            <person name="Kodira C."/>
            <person name="Borodovsky M."/>
            <person name="Lomsadze A."/>
            <person name="Burns P."/>
            <person name="Jenkins J."/>
            <person name="Prochnik S."/>
            <person name="Shu S."/>
            <person name="Chapman J."/>
            <person name="Pitluck S."/>
            <person name="Schmutz J."/>
            <person name="Rokhsar D."/>
        </authorList>
    </citation>
    <scope>NUCLEOTIDE SEQUENCE</scope>
</reference>
<keyword evidence="7" id="KW-1185">Reference proteome</keyword>
<dbReference type="PROSITE" id="PS51683">
    <property type="entry name" value="SAM_OMT_II"/>
    <property type="match status" value="1"/>
</dbReference>
<evidence type="ECO:0000256" key="1">
    <source>
        <dbReference type="ARBA" id="ARBA00022603"/>
    </source>
</evidence>
<keyword evidence="3" id="KW-0949">S-adenosyl-L-methionine</keyword>
<dbReference type="EMBL" id="KK785077">
    <property type="protein sequence ID" value="KDO50515.1"/>
    <property type="molecule type" value="Genomic_DNA"/>
</dbReference>
<dbReference type="AlphaFoldDB" id="A0A067E9E4"/>
<evidence type="ECO:0008006" key="8">
    <source>
        <dbReference type="Google" id="ProtNLM"/>
    </source>
</evidence>
<dbReference type="Pfam" id="PF00891">
    <property type="entry name" value="Methyltransf_2"/>
    <property type="match status" value="1"/>
</dbReference>
<keyword evidence="2" id="KW-0808">Transferase</keyword>
<keyword evidence="1" id="KW-0489">Methyltransferase</keyword>
<dbReference type="PANTHER" id="PTHR11746">
    <property type="entry name" value="O-METHYLTRANSFERASE"/>
    <property type="match status" value="1"/>
</dbReference>
<dbReference type="InterPro" id="IPR036388">
    <property type="entry name" value="WH-like_DNA-bd_sf"/>
</dbReference>
<dbReference type="STRING" id="2711.A0A067E9E4"/>
<dbReference type="InterPro" id="IPR012967">
    <property type="entry name" value="COMT_dimerisation"/>
</dbReference>
<feature type="domain" description="O-methyltransferase C-terminal" evidence="4">
    <location>
        <begin position="83"/>
        <end position="197"/>
    </location>
</feature>
<organism evidence="6 7">
    <name type="scientific">Citrus sinensis</name>
    <name type="common">Sweet orange</name>
    <name type="synonym">Citrus aurantium var. sinensis</name>
    <dbReference type="NCBI Taxonomy" id="2711"/>
    <lineage>
        <taxon>Eukaryota</taxon>
        <taxon>Viridiplantae</taxon>
        <taxon>Streptophyta</taxon>
        <taxon>Embryophyta</taxon>
        <taxon>Tracheophyta</taxon>
        <taxon>Spermatophyta</taxon>
        <taxon>Magnoliopsida</taxon>
        <taxon>eudicotyledons</taxon>
        <taxon>Gunneridae</taxon>
        <taxon>Pentapetalae</taxon>
        <taxon>rosids</taxon>
        <taxon>malvids</taxon>
        <taxon>Sapindales</taxon>
        <taxon>Rutaceae</taxon>
        <taxon>Aurantioideae</taxon>
        <taxon>Citrus</taxon>
    </lineage>
</organism>
<dbReference type="SUPFAM" id="SSF46785">
    <property type="entry name" value="Winged helix' DNA-binding domain"/>
    <property type="match status" value="1"/>
</dbReference>
<dbReference type="Gene3D" id="3.40.50.150">
    <property type="entry name" value="Vaccinia Virus protein VP39"/>
    <property type="match status" value="1"/>
</dbReference>
<dbReference type="GO" id="GO:0008757">
    <property type="term" value="F:S-adenosylmethionine-dependent methyltransferase activity"/>
    <property type="evidence" value="ECO:0000318"/>
    <property type="project" value="GO_Central"/>
</dbReference>
<feature type="domain" description="O-methyltransferase dimerisation" evidence="5">
    <location>
        <begin position="2"/>
        <end position="35"/>
    </location>
</feature>
<dbReference type="Pfam" id="PF08100">
    <property type="entry name" value="Dimerisation"/>
    <property type="match status" value="1"/>
</dbReference>
<evidence type="ECO:0000256" key="2">
    <source>
        <dbReference type="ARBA" id="ARBA00022679"/>
    </source>
</evidence>